<protein>
    <recommendedName>
        <fullName evidence="2">DUF2750 domain-containing protein</fullName>
    </recommendedName>
</protein>
<gene>
    <name evidence="1" type="ORF">LCGC14_0024480</name>
</gene>
<dbReference type="AlphaFoldDB" id="A0A0F9Z1K4"/>
<name>A0A0F9Z1K4_9ZZZZ</name>
<comment type="caution">
    <text evidence="1">The sequence shown here is derived from an EMBL/GenBank/DDBJ whole genome shotgun (WGS) entry which is preliminary data.</text>
</comment>
<dbReference type="EMBL" id="LAZR01000004">
    <property type="protein sequence ID" value="KKO10964.1"/>
    <property type="molecule type" value="Genomic_DNA"/>
</dbReference>
<evidence type="ECO:0008006" key="2">
    <source>
        <dbReference type="Google" id="ProtNLM"/>
    </source>
</evidence>
<reference evidence="1" key="1">
    <citation type="journal article" date="2015" name="Nature">
        <title>Complex archaea that bridge the gap between prokaryotes and eukaryotes.</title>
        <authorList>
            <person name="Spang A."/>
            <person name="Saw J.H."/>
            <person name="Jorgensen S.L."/>
            <person name="Zaremba-Niedzwiedzka K."/>
            <person name="Martijn J."/>
            <person name="Lind A.E."/>
            <person name="van Eijk R."/>
            <person name="Schleper C."/>
            <person name="Guy L."/>
            <person name="Ettema T.J."/>
        </authorList>
    </citation>
    <scope>NUCLEOTIDE SEQUENCE</scope>
</reference>
<dbReference type="Pfam" id="PF11042">
    <property type="entry name" value="DUF2750"/>
    <property type="match status" value="1"/>
</dbReference>
<accession>A0A0F9Z1K4</accession>
<dbReference type="InterPro" id="IPR021284">
    <property type="entry name" value="DUF2750"/>
</dbReference>
<evidence type="ECO:0000313" key="1">
    <source>
        <dbReference type="EMBL" id="KKO10964.1"/>
    </source>
</evidence>
<sequence length="125" mass="13880">MTTAINPPAVLGEDEDANYQLFLDQVQHTGEVWGLHGEDGWALCPSVEFEETEVFPFWSDERYAAALCTDEWSSYKPKVISLEDFATEWLPGIHEDNAMVGPNWDTEMSGVELEPADLAAALSAD</sequence>
<proteinExistence type="predicted"/>
<organism evidence="1">
    <name type="scientific">marine sediment metagenome</name>
    <dbReference type="NCBI Taxonomy" id="412755"/>
    <lineage>
        <taxon>unclassified sequences</taxon>
        <taxon>metagenomes</taxon>
        <taxon>ecological metagenomes</taxon>
    </lineage>
</organism>